<comment type="subcellular location">
    <subcellularLocation>
        <location evidence="1">Membrane</location>
        <topology evidence="1">Multi-pass membrane protein</topology>
    </subcellularLocation>
</comment>
<dbReference type="Pfam" id="PF04193">
    <property type="entry name" value="PQ-loop"/>
    <property type="match status" value="2"/>
</dbReference>
<evidence type="ECO:0000256" key="3">
    <source>
        <dbReference type="ARBA" id="ARBA00022989"/>
    </source>
</evidence>
<feature type="transmembrane region" description="Helical" evidence="5">
    <location>
        <begin position="208"/>
        <end position="227"/>
    </location>
</feature>
<name>A0A9P5Y642_9AGAR</name>
<dbReference type="OrthoDB" id="407617at2759"/>
<evidence type="ECO:0000256" key="1">
    <source>
        <dbReference type="ARBA" id="ARBA00004141"/>
    </source>
</evidence>
<feature type="transmembrane region" description="Helical" evidence="5">
    <location>
        <begin position="96"/>
        <end position="119"/>
    </location>
</feature>
<keyword evidence="7" id="KW-1185">Reference proteome</keyword>
<evidence type="ECO:0000256" key="2">
    <source>
        <dbReference type="ARBA" id="ARBA00022692"/>
    </source>
</evidence>
<dbReference type="InterPro" id="IPR006603">
    <property type="entry name" value="PQ-loop_rpt"/>
</dbReference>
<evidence type="ECO:0000256" key="4">
    <source>
        <dbReference type="ARBA" id="ARBA00023136"/>
    </source>
</evidence>
<proteinExistence type="predicted"/>
<evidence type="ECO:0000256" key="5">
    <source>
        <dbReference type="SAM" id="Phobius"/>
    </source>
</evidence>
<protein>
    <submittedName>
        <fullName evidence="6">PQ loop repeat-domain-containing protein</fullName>
    </submittedName>
</protein>
<dbReference type="PANTHER" id="PTHR16201">
    <property type="entry name" value="SEVEN TRANSMEMBRANE PROTEIN 1-RELATED"/>
    <property type="match status" value="1"/>
</dbReference>
<dbReference type="SMART" id="SM00679">
    <property type="entry name" value="CTNS"/>
    <property type="match status" value="2"/>
</dbReference>
<dbReference type="AlphaFoldDB" id="A0A9P5Y642"/>
<sequence length="274" mass="30489">MIVNSVAENILGTIGTICWTGQLIPQVWKSWREHSTAGLSHWLVLIWGIASLFLGVYAVIQNFNIPLIVQPQLFGFLSLCSWGQCLYYDKGKSRKVAFLIAGTVMVLVGALEVAMVFAIRPSMNQRAIAFFGIFSSVLISAGLLPQYWEIIKRQEVIGISIPFLIIDILGGVFSDLSLVFREKFDVLAAIAYTLVIVKNFMVQACSTWLIWFKQVLDGIIIIAATILNPRARKRRKREAENAFPHMREGAAILDPSNQFNSGTPSPIVITSVED</sequence>
<feature type="transmembrane region" description="Helical" evidence="5">
    <location>
        <begin position="39"/>
        <end position="60"/>
    </location>
</feature>
<evidence type="ECO:0000313" key="7">
    <source>
        <dbReference type="Proteomes" id="UP000807353"/>
    </source>
</evidence>
<accession>A0A9P5Y642</accession>
<organism evidence="6 7">
    <name type="scientific">Collybia nuda</name>
    <dbReference type="NCBI Taxonomy" id="64659"/>
    <lineage>
        <taxon>Eukaryota</taxon>
        <taxon>Fungi</taxon>
        <taxon>Dikarya</taxon>
        <taxon>Basidiomycota</taxon>
        <taxon>Agaricomycotina</taxon>
        <taxon>Agaricomycetes</taxon>
        <taxon>Agaricomycetidae</taxon>
        <taxon>Agaricales</taxon>
        <taxon>Tricholomatineae</taxon>
        <taxon>Clitocybaceae</taxon>
        <taxon>Collybia</taxon>
    </lineage>
</organism>
<dbReference type="EMBL" id="MU150267">
    <property type="protein sequence ID" value="KAF9462914.1"/>
    <property type="molecule type" value="Genomic_DNA"/>
</dbReference>
<keyword evidence="2 5" id="KW-0812">Transmembrane</keyword>
<gene>
    <name evidence="6" type="ORF">BDZ94DRAFT_1165082</name>
</gene>
<feature type="transmembrane region" description="Helical" evidence="5">
    <location>
        <begin position="125"/>
        <end position="144"/>
    </location>
</feature>
<keyword evidence="4 5" id="KW-0472">Membrane</keyword>
<dbReference type="GO" id="GO:0016020">
    <property type="term" value="C:membrane"/>
    <property type="evidence" value="ECO:0007669"/>
    <property type="project" value="UniProtKB-SubCell"/>
</dbReference>
<comment type="caution">
    <text evidence="6">The sequence shown here is derived from an EMBL/GenBank/DDBJ whole genome shotgun (WGS) entry which is preliminary data.</text>
</comment>
<dbReference type="Gene3D" id="1.20.1280.290">
    <property type="match status" value="2"/>
</dbReference>
<reference evidence="6" key="1">
    <citation type="submission" date="2020-11" db="EMBL/GenBank/DDBJ databases">
        <authorList>
            <consortium name="DOE Joint Genome Institute"/>
            <person name="Ahrendt S."/>
            <person name="Riley R."/>
            <person name="Andreopoulos W."/>
            <person name="Labutti K."/>
            <person name="Pangilinan J."/>
            <person name="Ruiz-Duenas F.J."/>
            <person name="Barrasa J.M."/>
            <person name="Sanchez-Garcia M."/>
            <person name="Camarero S."/>
            <person name="Miyauchi S."/>
            <person name="Serrano A."/>
            <person name="Linde D."/>
            <person name="Babiker R."/>
            <person name="Drula E."/>
            <person name="Ayuso-Fernandez I."/>
            <person name="Pacheco R."/>
            <person name="Padilla G."/>
            <person name="Ferreira P."/>
            <person name="Barriuso J."/>
            <person name="Kellner H."/>
            <person name="Castanera R."/>
            <person name="Alfaro M."/>
            <person name="Ramirez L."/>
            <person name="Pisabarro A.G."/>
            <person name="Kuo A."/>
            <person name="Tritt A."/>
            <person name="Lipzen A."/>
            <person name="He G."/>
            <person name="Yan M."/>
            <person name="Ng V."/>
            <person name="Cullen D."/>
            <person name="Martin F."/>
            <person name="Rosso M.-N."/>
            <person name="Henrissat B."/>
            <person name="Hibbett D."/>
            <person name="Martinez A.T."/>
            <person name="Grigoriev I.V."/>
        </authorList>
    </citation>
    <scope>NUCLEOTIDE SEQUENCE</scope>
    <source>
        <strain evidence="6">CBS 247.69</strain>
    </source>
</reference>
<feature type="transmembrane region" description="Helical" evidence="5">
    <location>
        <begin position="156"/>
        <end position="174"/>
    </location>
</feature>
<dbReference type="InterPro" id="IPR051415">
    <property type="entry name" value="LAAT-1"/>
</dbReference>
<keyword evidence="3 5" id="KW-1133">Transmembrane helix</keyword>
<evidence type="ECO:0000313" key="6">
    <source>
        <dbReference type="EMBL" id="KAF9462914.1"/>
    </source>
</evidence>
<dbReference type="PANTHER" id="PTHR16201:SF37">
    <property type="entry name" value="PQ-LOOP REPEAT-CONTAINING PROTEIN"/>
    <property type="match status" value="1"/>
</dbReference>
<dbReference type="Proteomes" id="UP000807353">
    <property type="component" value="Unassembled WGS sequence"/>
</dbReference>